<evidence type="ECO:0008006" key="3">
    <source>
        <dbReference type="Google" id="ProtNLM"/>
    </source>
</evidence>
<dbReference type="OrthoDB" id="2846292at2759"/>
<accession>A0A4S8KXP5</accession>
<organism evidence="1 2">
    <name type="scientific">Dendrothele bispora (strain CBS 962.96)</name>
    <dbReference type="NCBI Taxonomy" id="1314807"/>
    <lineage>
        <taxon>Eukaryota</taxon>
        <taxon>Fungi</taxon>
        <taxon>Dikarya</taxon>
        <taxon>Basidiomycota</taxon>
        <taxon>Agaricomycotina</taxon>
        <taxon>Agaricomycetes</taxon>
        <taxon>Agaricomycetidae</taxon>
        <taxon>Agaricales</taxon>
        <taxon>Agaricales incertae sedis</taxon>
        <taxon>Dendrothele</taxon>
    </lineage>
</organism>
<name>A0A4S8KXP5_DENBC</name>
<protein>
    <recommendedName>
        <fullName evidence="3">F-box domain-containing protein</fullName>
    </recommendedName>
</protein>
<proteinExistence type="predicted"/>
<dbReference type="EMBL" id="ML179887">
    <property type="protein sequence ID" value="THU80621.1"/>
    <property type="molecule type" value="Genomic_DNA"/>
</dbReference>
<dbReference type="Gene3D" id="3.80.10.10">
    <property type="entry name" value="Ribonuclease Inhibitor"/>
    <property type="match status" value="1"/>
</dbReference>
<evidence type="ECO:0000313" key="2">
    <source>
        <dbReference type="Proteomes" id="UP000297245"/>
    </source>
</evidence>
<reference evidence="1 2" key="1">
    <citation type="journal article" date="2019" name="Nat. Ecol. Evol.">
        <title>Megaphylogeny resolves global patterns of mushroom evolution.</title>
        <authorList>
            <person name="Varga T."/>
            <person name="Krizsan K."/>
            <person name="Foldi C."/>
            <person name="Dima B."/>
            <person name="Sanchez-Garcia M."/>
            <person name="Sanchez-Ramirez S."/>
            <person name="Szollosi G.J."/>
            <person name="Szarkandi J.G."/>
            <person name="Papp V."/>
            <person name="Albert L."/>
            <person name="Andreopoulos W."/>
            <person name="Angelini C."/>
            <person name="Antonin V."/>
            <person name="Barry K.W."/>
            <person name="Bougher N.L."/>
            <person name="Buchanan P."/>
            <person name="Buyck B."/>
            <person name="Bense V."/>
            <person name="Catcheside P."/>
            <person name="Chovatia M."/>
            <person name="Cooper J."/>
            <person name="Damon W."/>
            <person name="Desjardin D."/>
            <person name="Finy P."/>
            <person name="Geml J."/>
            <person name="Haridas S."/>
            <person name="Hughes K."/>
            <person name="Justo A."/>
            <person name="Karasinski D."/>
            <person name="Kautmanova I."/>
            <person name="Kiss B."/>
            <person name="Kocsube S."/>
            <person name="Kotiranta H."/>
            <person name="LaButti K.M."/>
            <person name="Lechner B.E."/>
            <person name="Liimatainen K."/>
            <person name="Lipzen A."/>
            <person name="Lukacs Z."/>
            <person name="Mihaltcheva S."/>
            <person name="Morgado L.N."/>
            <person name="Niskanen T."/>
            <person name="Noordeloos M.E."/>
            <person name="Ohm R.A."/>
            <person name="Ortiz-Santana B."/>
            <person name="Ovrebo C."/>
            <person name="Racz N."/>
            <person name="Riley R."/>
            <person name="Savchenko A."/>
            <person name="Shiryaev A."/>
            <person name="Soop K."/>
            <person name="Spirin V."/>
            <person name="Szebenyi C."/>
            <person name="Tomsovsky M."/>
            <person name="Tulloss R.E."/>
            <person name="Uehling J."/>
            <person name="Grigoriev I.V."/>
            <person name="Vagvolgyi C."/>
            <person name="Papp T."/>
            <person name="Martin F.M."/>
            <person name="Miettinen O."/>
            <person name="Hibbett D.S."/>
            <person name="Nagy L.G."/>
        </authorList>
    </citation>
    <scope>NUCLEOTIDE SEQUENCE [LARGE SCALE GENOMIC DNA]</scope>
    <source>
        <strain evidence="1 2">CBS 962.96</strain>
    </source>
</reference>
<dbReference type="InterPro" id="IPR032675">
    <property type="entry name" value="LRR_dom_sf"/>
</dbReference>
<dbReference type="Proteomes" id="UP000297245">
    <property type="component" value="Unassembled WGS sequence"/>
</dbReference>
<sequence length="472" mass="52260">MSSSVSHCIPSLDDLQPPTSSCFIHRIPTELLLEIFALSLKDDVNNAPLKPYSMLWKLGRVSSLWRTIVLECMPSKWASIEVAVIGLDSKLIAILEECLRRAQQSPLSVFLRPPGKNATTDFFIAYLNVLLPTCHRWKKASLTIPDQYIELLEENTRNRLSLLESLEFSIVRQGYFTRPSHTRSPITAFESAPRLRHVKTSLPVSPDNLVLPLSQLTSLKIQSEVKDIVQLLTLAPNLTRLSAKRIQYPTTSSAPAEIVYSSLTSLELSLVGSEACVDKLSFPQLEKLSIWSAEHGDFHGLNASSFPSLTHLSIGLVLAMRPEAVLPLFAATPTVSMLTIDVALYTKEGLRLVEELFAGLTLNSNSHLSSPSNSNSEQSQRRNMMCLLPNLNSIEFPQLDFPAAASVQQCMFNAFIKFVRSRRSSGPGMVELRKLEIGKCYPESMKETLGEELTSFVAAGMEVVVGGRVLVC</sequence>
<keyword evidence="2" id="KW-1185">Reference proteome</keyword>
<evidence type="ECO:0000313" key="1">
    <source>
        <dbReference type="EMBL" id="THU80621.1"/>
    </source>
</evidence>
<dbReference type="AlphaFoldDB" id="A0A4S8KXP5"/>
<gene>
    <name evidence="1" type="ORF">K435DRAFT_874194</name>
</gene>